<protein>
    <submittedName>
        <fullName evidence="2">Cu and Ag efflux protein CusF</fullName>
    </submittedName>
</protein>
<dbReference type="Gene3D" id="2.40.50.320">
    <property type="entry name" value="Copper binding periplasmic protein CusF"/>
    <property type="match status" value="1"/>
</dbReference>
<feature type="chain" id="PRO_5011447592" evidence="1">
    <location>
        <begin position="26"/>
        <end position="108"/>
    </location>
</feature>
<feature type="signal peptide" evidence="1">
    <location>
        <begin position="1"/>
        <end position="25"/>
    </location>
</feature>
<dbReference type="AlphaFoldDB" id="A0A1I4NT01"/>
<dbReference type="InterPro" id="IPR021647">
    <property type="entry name" value="CusF_Ec"/>
</dbReference>
<dbReference type="InterPro" id="IPR042230">
    <property type="entry name" value="CusF_sf"/>
</dbReference>
<dbReference type="Proteomes" id="UP000199470">
    <property type="component" value="Unassembled WGS sequence"/>
</dbReference>
<name>A0A1I4NT01_9BURK</name>
<evidence type="ECO:0000313" key="2">
    <source>
        <dbReference type="EMBL" id="SFM18490.1"/>
    </source>
</evidence>
<sequence length="108" mass="11520">MKKMNALVLAALLGMFSLAAPLAQAQAQQAAVAQDAMSEGEIKKVDKEAGKLTIKHGELKNLQMPGMTMNFRVADPAMLDKVKAGDKVRFKAEHMGAALAVTALEVVR</sequence>
<dbReference type="Pfam" id="PF11604">
    <property type="entry name" value="CusF_Ec"/>
    <property type="match status" value="1"/>
</dbReference>
<dbReference type="STRING" id="758825.SAMN02982985_03100"/>
<evidence type="ECO:0000256" key="1">
    <source>
        <dbReference type="SAM" id="SignalP"/>
    </source>
</evidence>
<keyword evidence="1" id="KW-0732">Signal</keyword>
<gene>
    <name evidence="2" type="ORF">SAMN02982985_03100</name>
</gene>
<accession>A0A1I4NT01</accession>
<keyword evidence="3" id="KW-1185">Reference proteome</keyword>
<proteinExistence type="predicted"/>
<evidence type="ECO:0000313" key="3">
    <source>
        <dbReference type="Proteomes" id="UP000199470"/>
    </source>
</evidence>
<dbReference type="OrthoDB" id="9180744at2"/>
<organism evidence="2 3">
    <name type="scientific">Rugamonas rubra</name>
    <dbReference type="NCBI Taxonomy" id="758825"/>
    <lineage>
        <taxon>Bacteria</taxon>
        <taxon>Pseudomonadati</taxon>
        <taxon>Pseudomonadota</taxon>
        <taxon>Betaproteobacteria</taxon>
        <taxon>Burkholderiales</taxon>
        <taxon>Oxalobacteraceae</taxon>
        <taxon>Telluria group</taxon>
        <taxon>Rugamonas</taxon>
    </lineage>
</organism>
<dbReference type="EMBL" id="FOTW01000014">
    <property type="protein sequence ID" value="SFM18490.1"/>
    <property type="molecule type" value="Genomic_DNA"/>
</dbReference>
<reference evidence="2 3" key="1">
    <citation type="submission" date="2016-10" db="EMBL/GenBank/DDBJ databases">
        <authorList>
            <person name="de Groot N.N."/>
        </authorList>
    </citation>
    <scope>NUCLEOTIDE SEQUENCE [LARGE SCALE GENOMIC DNA]</scope>
    <source>
        <strain evidence="2 3">ATCC 43154</strain>
    </source>
</reference>